<dbReference type="SUPFAM" id="SSF55658">
    <property type="entry name" value="L9 N-domain-like"/>
    <property type="match status" value="1"/>
</dbReference>
<organism evidence="2 3">
    <name type="scientific">Mycena rosella</name>
    <name type="common">Pink bonnet</name>
    <name type="synonym">Agaricus rosellus</name>
    <dbReference type="NCBI Taxonomy" id="1033263"/>
    <lineage>
        <taxon>Eukaryota</taxon>
        <taxon>Fungi</taxon>
        <taxon>Dikarya</taxon>
        <taxon>Basidiomycota</taxon>
        <taxon>Agaricomycotina</taxon>
        <taxon>Agaricomycetes</taxon>
        <taxon>Agaricomycetidae</taxon>
        <taxon>Agaricales</taxon>
        <taxon>Marasmiineae</taxon>
        <taxon>Mycenaceae</taxon>
        <taxon>Mycena</taxon>
    </lineage>
</organism>
<name>A0AAD7GH33_MYCRO</name>
<evidence type="ECO:0000259" key="1">
    <source>
        <dbReference type="Pfam" id="PF01693"/>
    </source>
</evidence>
<dbReference type="InterPro" id="IPR011320">
    <property type="entry name" value="RNase_H1_N"/>
</dbReference>
<reference evidence="2" key="1">
    <citation type="submission" date="2023-03" db="EMBL/GenBank/DDBJ databases">
        <title>Massive genome expansion in bonnet fungi (Mycena s.s.) driven by repeated elements and novel gene families across ecological guilds.</title>
        <authorList>
            <consortium name="Lawrence Berkeley National Laboratory"/>
            <person name="Harder C.B."/>
            <person name="Miyauchi S."/>
            <person name="Viragh M."/>
            <person name="Kuo A."/>
            <person name="Thoen E."/>
            <person name="Andreopoulos B."/>
            <person name="Lu D."/>
            <person name="Skrede I."/>
            <person name="Drula E."/>
            <person name="Henrissat B."/>
            <person name="Morin E."/>
            <person name="Kohler A."/>
            <person name="Barry K."/>
            <person name="LaButti K."/>
            <person name="Morin E."/>
            <person name="Salamov A."/>
            <person name="Lipzen A."/>
            <person name="Mereny Z."/>
            <person name="Hegedus B."/>
            <person name="Baldrian P."/>
            <person name="Stursova M."/>
            <person name="Weitz H."/>
            <person name="Taylor A."/>
            <person name="Grigoriev I.V."/>
            <person name="Nagy L.G."/>
            <person name="Martin F."/>
            <person name="Kauserud H."/>
        </authorList>
    </citation>
    <scope>NUCLEOTIDE SEQUENCE</scope>
    <source>
        <strain evidence="2">CBHHK067</strain>
    </source>
</reference>
<evidence type="ECO:0000313" key="2">
    <source>
        <dbReference type="EMBL" id="KAJ7694391.1"/>
    </source>
</evidence>
<dbReference type="EMBL" id="JARKIE010000042">
    <property type="protein sequence ID" value="KAJ7694391.1"/>
    <property type="molecule type" value="Genomic_DNA"/>
</dbReference>
<dbReference type="AlphaFoldDB" id="A0AAD7GH33"/>
<sequence length="131" mass="13996">MDINDTIPAVIASQIAEATDAALNPPGPLLLHGLPKTPPEMADMFPPGVGDFQSWYVVIVGREPGLYGSAVEADAQVNGIPGQFRQKKTSRREALDFYWERYIAGAVDKINIVVLPIVSPAPVTVSAPTAQ</sequence>
<dbReference type="Proteomes" id="UP001221757">
    <property type="component" value="Unassembled WGS sequence"/>
</dbReference>
<dbReference type="Pfam" id="PF01693">
    <property type="entry name" value="Cauli_VI"/>
    <property type="match status" value="1"/>
</dbReference>
<keyword evidence="3" id="KW-1185">Reference proteome</keyword>
<comment type="caution">
    <text evidence="2">The sequence shown here is derived from an EMBL/GenBank/DDBJ whole genome shotgun (WGS) entry which is preliminary data.</text>
</comment>
<dbReference type="InterPro" id="IPR037056">
    <property type="entry name" value="RNase_H1_N_sf"/>
</dbReference>
<proteinExistence type="predicted"/>
<gene>
    <name evidence="2" type="ORF">B0H17DRAFT_1132024</name>
</gene>
<protein>
    <recommendedName>
        <fullName evidence="1">Ribonuclease H1 N-terminal domain-containing protein</fullName>
    </recommendedName>
</protein>
<dbReference type="InterPro" id="IPR009027">
    <property type="entry name" value="Ribosomal_bL9/RNase_H1_N"/>
</dbReference>
<evidence type="ECO:0000313" key="3">
    <source>
        <dbReference type="Proteomes" id="UP001221757"/>
    </source>
</evidence>
<feature type="domain" description="Ribonuclease H1 N-terminal" evidence="1">
    <location>
        <begin position="55"/>
        <end position="97"/>
    </location>
</feature>
<accession>A0AAD7GH33</accession>
<dbReference type="Gene3D" id="3.40.970.10">
    <property type="entry name" value="Ribonuclease H1, N-terminal domain"/>
    <property type="match status" value="1"/>
</dbReference>